<organism evidence="1 2">
    <name type="scientific">Candidatus Schekmanbacteria bacterium RBG_13_48_7</name>
    <dbReference type="NCBI Taxonomy" id="1817878"/>
    <lineage>
        <taxon>Bacteria</taxon>
        <taxon>Candidatus Schekmaniibacteriota</taxon>
    </lineage>
</organism>
<accession>A0A1F7RKS0</accession>
<reference evidence="1 2" key="1">
    <citation type="journal article" date="2016" name="Nat. Commun.">
        <title>Thousands of microbial genomes shed light on interconnected biogeochemical processes in an aquifer system.</title>
        <authorList>
            <person name="Anantharaman K."/>
            <person name="Brown C.T."/>
            <person name="Hug L.A."/>
            <person name="Sharon I."/>
            <person name="Castelle C.J."/>
            <person name="Probst A.J."/>
            <person name="Thomas B.C."/>
            <person name="Singh A."/>
            <person name="Wilkins M.J."/>
            <person name="Karaoz U."/>
            <person name="Brodie E.L."/>
            <person name="Williams K.H."/>
            <person name="Hubbard S.S."/>
            <person name="Banfield J.F."/>
        </authorList>
    </citation>
    <scope>NUCLEOTIDE SEQUENCE [LARGE SCALE GENOMIC DNA]</scope>
</reference>
<evidence type="ECO:0000313" key="1">
    <source>
        <dbReference type="EMBL" id="OGL42041.1"/>
    </source>
</evidence>
<gene>
    <name evidence="1" type="ORF">A2161_15595</name>
</gene>
<evidence type="ECO:0000313" key="2">
    <source>
        <dbReference type="Proteomes" id="UP000179266"/>
    </source>
</evidence>
<name>A0A1F7RKS0_9BACT</name>
<protein>
    <submittedName>
        <fullName evidence="1">Uncharacterized protein</fullName>
    </submittedName>
</protein>
<dbReference type="Proteomes" id="UP000179266">
    <property type="component" value="Unassembled WGS sequence"/>
</dbReference>
<proteinExistence type="predicted"/>
<dbReference type="EMBL" id="MGDD01000335">
    <property type="protein sequence ID" value="OGL42041.1"/>
    <property type="molecule type" value="Genomic_DNA"/>
</dbReference>
<sequence>MKKFSLLIFLLFFSIFEGWISRDAMAIPIGGLDILLDGTYKFDFSYGYVSKNLEVESNKLYSRSSRFLFETGYGITNDFNIYGILGMSSFGDKNIDSSFGFSYGIGTRFSLLGHSHSKPLNIFGKPVSFVADAKFLSFSTHGNSQKTDLEIDTKWQEGQIAVGGLAESKIWDLFSCICIDLTRGHVKTENDAEINFNEKMIFGFRIGIYIHKNDNYKFRVETGVIDENFISFGASYILSPKKPALY</sequence>
<comment type="caution">
    <text evidence="1">The sequence shown here is derived from an EMBL/GenBank/DDBJ whole genome shotgun (WGS) entry which is preliminary data.</text>
</comment>
<dbReference type="AlphaFoldDB" id="A0A1F7RKS0"/>